<organism evidence="1 2">
    <name type="scientific">Camellia lanceoleosa</name>
    <dbReference type="NCBI Taxonomy" id="1840588"/>
    <lineage>
        <taxon>Eukaryota</taxon>
        <taxon>Viridiplantae</taxon>
        <taxon>Streptophyta</taxon>
        <taxon>Embryophyta</taxon>
        <taxon>Tracheophyta</taxon>
        <taxon>Spermatophyta</taxon>
        <taxon>Magnoliopsida</taxon>
        <taxon>eudicotyledons</taxon>
        <taxon>Gunneridae</taxon>
        <taxon>Pentapetalae</taxon>
        <taxon>asterids</taxon>
        <taxon>Ericales</taxon>
        <taxon>Theaceae</taxon>
        <taxon>Camellia</taxon>
    </lineage>
</organism>
<proteinExistence type="predicted"/>
<dbReference type="Proteomes" id="UP001060215">
    <property type="component" value="Chromosome 2"/>
</dbReference>
<comment type="caution">
    <text evidence="1">The sequence shown here is derived from an EMBL/GenBank/DDBJ whole genome shotgun (WGS) entry which is preliminary data.</text>
</comment>
<dbReference type="EMBL" id="CM045759">
    <property type="protein sequence ID" value="KAI8018389.1"/>
    <property type="molecule type" value="Genomic_DNA"/>
</dbReference>
<evidence type="ECO:0000313" key="2">
    <source>
        <dbReference type="Proteomes" id="UP001060215"/>
    </source>
</evidence>
<protein>
    <submittedName>
        <fullName evidence="1">Uncharacterized protein</fullName>
    </submittedName>
</protein>
<gene>
    <name evidence="1" type="ORF">LOK49_LG04G00797</name>
</gene>
<keyword evidence="2" id="KW-1185">Reference proteome</keyword>
<accession>A0ACC0HYJ1</accession>
<sequence length="197" mass="21803">MGIKRLCILTRSLLVSRSSRASVPQNPMSFPNRLLQSPRLIFLCIASHSANHNCGKGREVAKVLFIDSIVSRGVYLDSFLLDSTVISYWKLRELEEAKTHFDRLISMKSIHFRGACNALLEELYSTLLGSMTLVVFWVIGVIICWLMGCASRDIQMKPYMGTFNCGAFVAGIVRGVLDGAGFLTVVAAHFVPAEGQQ</sequence>
<reference evidence="1 2" key="1">
    <citation type="journal article" date="2022" name="Plant J.">
        <title>Chromosome-level genome of Camellia lanceoleosa provides a valuable resource for understanding genome evolution and self-incompatibility.</title>
        <authorList>
            <person name="Gong W."/>
            <person name="Xiao S."/>
            <person name="Wang L."/>
            <person name="Liao Z."/>
            <person name="Chang Y."/>
            <person name="Mo W."/>
            <person name="Hu G."/>
            <person name="Li W."/>
            <person name="Zhao G."/>
            <person name="Zhu H."/>
            <person name="Hu X."/>
            <person name="Ji K."/>
            <person name="Xiang X."/>
            <person name="Song Q."/>
            <person name="Yuan D."/>
            <person name="Jin S."/>
            <person name="Zhang L."/>
        </authorList>
    </citation>
    <scope>NUCLEOTIDE SEQUENCE [LARGE SCALE GENOMIC DNA]</scope>
    <source>
        <strain evidence="1">SQ_2022a</strain>
    </source>
</reference>
<evidence type="ECO:0000313" key="1">
    <source>
        <dbReference type="EMBL" id="KAI8018389.1"/>
    </source>
</evidence>
<name>A0ACC0HYJ1_9ERIC</name>